<evidence type="ECO:0000313" key="3">
    <source>
        <dbReference type="Proteomes" id="UP000094784"/>
    </source>
</evidence>
<name>A0A1E4RA67_9BACI</name>
<dbReference type="Proteomes" id="UP000094784">
    <property type="component" value="Unassembled WGS sequence"/>
</dbReference>
<dbReference type="EMBL" id="MECQ01000001">
    <property type="protein sequence ID" value="ODV57353.1"/>
    <property type="molecule type" value="Genomic_DNA"/>
</dbReference>
<feature type="compositionally biased region" description="Polar residues" evidence="1">
    <location>
        <begin position="33"/>
        <end position="42"/>
    </location>
</feature>
<dbReference type="RefSeq" id="WP_069482252.1">
    <property type="nucleotide sequence ID" value="NZ_KV766182.1"/>
</dbReference>
<gene>
    <name evidence="2" type="ORF">BG258_16255</name>
</gene>
<sequence length="339" mass="38520">MLRFIRLIYTIVGIMFLVVLTACSATDDVSVPDVQQPQTETVEPEKSQTTEPKPESFDGYEDYIDYISDIPEFEPYYKTVFAFEELSDGIKSVPIEEVKAMYDEMKTAFNYVLVNEYPLVYRGNYEGETSFVDGYEEYQAAGNDKVISNPVNVVSLDQEGNEFLTTPLKTILLGEDTFNHFDNSIDVGRNLKKSDFTLEAPNKPISVVLGNAYKDIYKIGDIFSLELISEVMDFQVVGFYKSGVGFSMNVGALQDVNLDHTIVMPHFIPDYKPVGEAAVFQHAYHIGELLSGYIRIPESVEKINEDTYEHTMDMIDEVAQRNNISGLYKMPYWPVGFVW</sequence>
<feature type="compositionally biased region" description="Basic and acidic residues" evidence="1">
    <location>
        <begin position="43"/>
        <end position="55"/>
    </location>
</feature>
<evidence type="ECO:0000256" key="1">
    <source>
        <dbReference type="SAM" id="MobiDB-lite"/>
    </source>
</evidence>
<evidence type="ECO:0000313" key="2">
    <source>
        <dbReference type="EMBL" id="ODV57353.1"/>
    </source>
</evidence>
<dbReference type="PROSITE" id="PS51257">
    <property type="entry name" value="PROKAR_LIPOPROTEIN"/>
    <property type="match status" value="1"/>
</dbReference>
<accession>A0A1E4RA67</accession>
<proteinExistence type="predicted"/>
<reference evidence="2 3" key="1">
    <citation type="submission" date="2016-09" db="EMBL/GenBank/DDBJ databases">
        <title>Draft genome sequence of the soil isolate, Lysinibacillus fusiformis M5, a potential hypoxanthine producer.</title>
        <authorList>
            <person name="Gallegos-Monterrosa R."/>
            <person name="Maroti G."/>
            <person name="Balint B."/>
            <person name="Kovacs A.T."/>
        </authorList>
    </citation>
    <scope>NUCLEOTIDE SEQUENCE [LARGE SCALE GENOMIC DNA]</scope>
    <source>
        <strain evidence="2 3">M5</strain>
    </source>
</reference>
<dbReference type="AlphaFoldDB" id="A0A1E4RA67"/>
<comment type="caution">
    <text evidence="2">The sequence shown here is derived from an EMBL/GenBank/DDBJ whole genome shotgun (WGS) entry which is preliminary data.</text>
</comment>
<organism evidence="2 3">
    <name type="scientific">Lysinibacillus fusiformis</name>
    <dbReference type="NCBI Taxonomy" id="28031"/>
    <lineage>
        <taxon>Bacteria</taxon>
        <taxon>Bacillati</taxon>
        <taxon>Bacillota</taxon>
        <taxon>Bacilli</taxon>
        <taxon>Bacillales</taxon>
        <taxon>Bacillaceae</taxon>
        <taxon>Lysinibacillus</taxon>
    </lineage>
</organism>
<feature type="region of interest" description="Disordered" evidence="1">
    <location>
        <begin position="31"/>
        <end position="55"/>
    </location>
</feature>
<protein>
    <submittedName>
        <fullName evidence="2">Uncharacterized protein</fullName>
    </submittedName>
</protein>